<evidence type="ECO:0000256" key="1">
    <source>
        <dbReference type="SAM" id="MobiDB-lite"/>
    </source>
</evidence>
<dbReference type="AlphaFoldDB" id="A0A5B7FQL9"/>
<dbReference type="Proteomes" id="UP000324222">
    <property type="component" value="Unassembled WGS sequence"/>
</dbReference>
<evidence type="ECO:0000313" key="2">
    <source>
        <dbReference type="EMBL" id="MPC48802.1"/>
    </source>
</evidence>
<evidence type="ECO:0000313" key="3">
    <source>
        <dbReference type="Proteomes" id="UP000324222"/>
    </source>
</evidence>
<organism evidence="2 3">
    <name type="scientific">Portunus trituberculatus</name>
    <name type="common">Swimming crab</name>
    <name type="synonym">Neptunus trituberculatus</name>
    <dbReference type="NCBI Taxonomy" id="210409"/>
    <lineage>
        <taxon>Eukaryota</taxon>
        <taxon>Metazoa</taxon>
        <taxon>Ecdysozoa</taxon>
        <taxon>Arthropoda</taxon>
        <taxon>Crustacea</taxon>
        <taxon>Multicrustacea</taxon>
        <taxon>Malacostraca</taxon>
        <taxon>Eumalacostraca</taxon>
        <taxon>Eucarida</taxon>
        <taxon>Decapoda</taxon>
        <taxon>Pleocyemata</taxon>
        <taxon>Brachyura</taxon>
        <taxon>Eubrachyura</taxon>
        <taxon>Portunoidea</taxon>
        <taxon>Portunidae</taxon>
        <taxon>Portuninae</taxon>
        <taxon>Portunus</taxon>
    </lineage>
</organism>
<keyword evidence="3" id="KW-1185">Reference proteome</keyword>
<feature type="region of interest" description="Disordered" evidence="1">
    <location>
        <begin position="28"/>
        <end position="58"/>
    </location>
</feature>
<reference evidence="2 3" key="1">
    <citation type="submission" date="2019-05" db="EMBL/GenBank/DDBJ databases">
        <title>Another draft genome of Portunus trituberculatus and its Hox gene families provides insights of decapod evolution.</title>
        <authorList>
            <person name="Jeong J.-H."/>
            <person name="Song I."/>
            <person name="Kim S."/>
            <person name="Choi T."/>
            <person name="Kim D."/>
            <person name="Ryu S."/>
            <person name="Kim W."/>
        </authorList>
    </citation>
    <scope>NUCLEOTIDE SEQUENCE [LARGE SCALE GENOMIC DNA]</scope>
    <source>
        <tissue evidence="2">Muscle</tissue>
    </source>
</reference>
<gene>
    <name evidence="2" type="ORF">E2C01_042585</name>
</gene>
<accession>A0A5B7FQL9</accession>
<dbReference type="EMBL" id="VSRR010008479">
    <property type="protein sequence ID" value="MPC48802.1"/>
    <property type="molecule type" value="Genomic_DNA"/>
</dbReference>
<feature type="compositionally biased region" description="Basic and acidic residues" evidence="1">
    <location>
        <begin position="44"/>
        <end position="53"/>
    </location>
</feature>
<name>A0A5B7FQL9_PORTR</name>
<comment type="caution">
    <text evidence="2">The sequence shown here is derived from an EMBL/GenBank/DDBJ whole genome shotgun (WGS) entry which is preliminary data.</text>
</comment>
<sequence length="469" mass="47648">MCSAEDWCSECFHLSLLHFQAYVKDAEKRSAKEKKQAKSFGGSSEKRSHRQELASEPWASSAAPELVVGGVNLHAAPRYAPPPVTSGVPSPTVPGPSMEFSGLGGVSVCAAPLPSLALGVRGVQSHAVSGSSVDFSGFRGVSLSAAPLPSVAPAVSVAQTPTVSGASREFSGLSGMSLRAAPLPGVAPGLSGLQTPADRVSSVAGPGVGGLSLRAAPLSGKASGACEEPAPARPVSSLGLVGGGETGLHAAPLPAGLPGDGNFAGSAGVSSMGMPHVDWLHGSMPSQVLPRAVDAGADPGGAVVSQAAATGWPSFSEEMFHRGRLALQMRKVWPPFTGVERTSGTSRLGPTPLVLPRSPLALEVCREQLGCSLGISNPASAKFVLPRRLAVVEQRELESLQRSLVSQIACGLASTAQGVRAKAGRAVCSRCLALVVPPSVPPPPAPKMSCSFHSRGIFRGCSRGLQGSR</sequence>
<proteinExistence type="predicted"/>
<protein>
    <submittedName>
        <fullName evidence="2">Uncharacterized protein</fullName>
    </submittedName>
</protein>